<reference evidence="4 5" key="1">
    <citation type="submission" date="2019-05" db="EMBL/GenBank/DDBJ databases">
        <title>Draft genome sequence of Nonomuraea turkmeniaca DSM 43926.</title>
        <authorList>
            <person name="Saricaoglu S."/>
            <person name="Isik K."/>
        </authorList>
    </citation>
    <scope>NUCLEOTIDE SEQUENCE [LARGE SCALE GENOMIC DNA]</scope>
    <source>
        <strain evidence="4 5">DSM 43926</strain>
    </source>
</reference>
<dbReference type="Proteomes" id="UP000309128">
    <property type="component" value="Unassembled WGS sequence"/>
</dbReference>
<organism evidence="4 5">
    <name type="scientific">Nonomuraea turkmeniaca</name>
    <dbReference type="NCBI Taxonomy" id="103838"/>
    <lineage>
        <taxon>Bacteria</taxon>
        <taxon>Bacillati</taxon>
        <taxon>Actinomycetota</taxon>
        <taxon>Actinomycetes</taxon>
        <taxon>Streptosporangiales</taxon>
        <taxon>Streptosporangiaceae</taxon>
        <taxon>Nonomuraea</taxon>
    </lineage>
</organism>
<dbReference type="PROSITE" id="PS51257">
    <property type="entry name" value="PROKAR_LIPOPROTEIN"/>
    <property type="match status" value="1"/>
</dbReference>
<dbReference type="AlphaFoldDB" id="A0A5S4G818"/>
<evidence type="ECO:0000313" key="5">
    <source>
        <dbReference type="Proteomes" id="UP000309128"/>
    </source>
</evidence>
<accession>A0A5S4G818</accession>
<dbReference type="PANTHER" id="PTHR48081:SF13">
    <property type="entry name" value="ALPHA_BETA HYDROLASE"/>
    <property type="match status" value="1"/>
</dbReference>
<dbReference type="Pfam" id="PF20434">
    <property type="entry name" value="BD-FAE"/>
    <property type="match status" value="1"/>
</dbReference>
<dbReference type="PANTHER" id="PTHR48081">
    <property type="entry name" value="AB HYDROLASE SUPERFAMILY PROTEIN C4A8.06C"/>
    <property type="match status" value="1"/>
</dbReference>
<evidence type="ECO:0000256" key="2">
    <source>
        <dbReference type="SAM" id="SignalP"/>
    </source>
</evidence>
<protein>
    <submittedName>
        <fullName evidence="4">Alpha/beta hydrolase</fullName>
    </submittedName>
</protein>
<feature type="domain" description="BD-FAE-like" evidence="3">
    <location>
        <begin position="63"/>
        <end position="285"/>
    </location>
</feature>
<dbReference type="Gene3D" id="3.40.50.1820">
    <property type="entry name" value="alpha/beta hydrolase"/>
    <property type="match status" value="1"/>
</dbReference>
<name>A0A5S4G818_9ACTN</name>
<keyword evidence="5" id="KW-1185">Reference proteome</keyword>
<comment type="caution">
    <text evidence="4">The sequence shown here is derived from an EMBL/GenBank/DDBJ whole genome shotgun (WGS) entry which is preliminary data.</text>
</comment>
<proteinExistence type="predicted"/>
<keyword evidence="2" id="KW-0732">Signal</keyword>
<dbReference type="InterPro" id="IPR049492">
    <property type="entry name" value="BD-FAE-like_dom"/>
</dbReference>
<dbReference type="SUPFAM" id="SSF53474">
    <property type="entry name" value="alpha/beta-Hydrolases"/>
    <property type="match status" value="1"/>
</dbReference>
<sequence>MGRFLQRRSRVAAVVITITATLLSSVACSSSTPPDGTPPESLTVRKDIAYAPAQPAGSRGHLLDLYVPTKAGKGLRPLLIVTGGSAWRGDTGKEFAAEIAPHFTAAGYVVAGVSVRSSSQARFPAQVHDAKAAVRWLRAHAPRYGIDPTRFAIMGDSSGGYASTMVAVTGDVPHLEGTVGVTGVSSKVQAAIDLYSPTDFPMMNAQMLPGACEAFNRQMGVTDCHDDLGSPESQLIGCAIQTCPTRAREANPITYVSTTDPPILIAHGQADTLVPHDQSKLLYQAVERTCATATWYSVPDVGHSTTILAPDVATPEVRSTAGCQAQPISQEASRPTLAVIQSFIESSWG</sequence>
<feature type="signal peptide" evidence="2">
    <location>
        <begin position="1"/>
        <end position="29"/>
    </location>
</feature>
<feature type="chain" id="PRO_5024409295" evidence="2">
    <location>
        <begin position="30"/>
        <end position="349"/>
    </location>
</feature>
<evidence type="ECO:0000313" key="4">
    <source>
        <dbReference type="EMBL" id="TMR22100.1"/>
    </source>
</evidence>
<dbReference type="InterPro" id="IPR029058">
    <property type="entry name" value="AB_hydrolase_fold"/>
</dbReference>
<dbReference type="OrthoDB" id="9803828at2"/>
<keyword evidence="1 4" id="KW-0378">Hydrolase</keyword>
<dbReference type="InterPro" id="IPR050300">
    <property type="entry name" value="GDXG_lipolytic_enzyme"/>
</dbReference>
<dbReference type="GO" id="GO:0016787">
    <property type="term" value="F:hydrolase activity"/>
    <property type="evidence" value="ECO:0007669"/>
    <property type="project" value="UniProtKB-KW"/>
</dbReference>
<dbReference type="EMBL" id="VCKY01000034">
    <property type="protein sequence ID" value="TMR22100.1"/>
    <property type="molecule type" value="Genomic_DNA"/>
</dbReference>
<gene>
    <name evidence="4" type="ORF">ETD86_12870</name>
</gene>
<evidence type="ECO:0000256" key="1">
    <source>
        <dbReference type="ARBA" id="ARBA00022801"/>
    </source>
</evidence>
<evidence type="ECO:0000259" key="3">
    <source>
        <dbReference type="Pfam" id="PF20434"/>
    </source>
</evidence>